<dbReference type="STRING" id="1423815.FC27_GL002091"/>
<dbReference type="GO" id="GO:0005886">
    <property type="term" value="C:plasma membrane"/>
    <property type="evidence" value="ECO:0007669"/>
    <property type="project" value="UniProtKB-SubCell"/>
</dbReference>
<feature type="domain" description="Na+/H+ antiporter NhaC-like C-terminal" evidence="10">
    <location>
        <begin position="23"/>
        <end position="190"/>
    </location>
</feature>
<evidence type="ECO:0000256" key="5">
    <source>
        <dbReference type="ARBA" id="ARBA00022692"/>
    </source>
</evidence>
<dbReference type="PATRIC" id="fig|1423815.3.peg.2144"/>
<evidence type="ECO:0000259" key="10">
    <source>
        <dbReference type="Pfam" id="PF03553"/>
    </source>
</evidence>
<keyword evidence="3" id="KW-0050">Antiport</keyword>
<evidence type="ECO:0000256" key="7">
    <source>
        <dbReference type="ARBA" id="ARBA00023136"/>
    </source>
</evidence>
<keyword evidence="6 9" id="KW-1133">Transmembrane helix</keyword>
<keyword evidence="5 9" id="KW-0812">Transmembrane</keyword>
<keyword evidence="12" id="KW-1185">Reference proteome</keyword>
<feature type="transmembrane region" description="Helical" evidence="9">
    <location>
        <begin position="130"/>
        <end position="150"/>
    </location>
</feature>
<dbReference type="GO" id="GO:0015297">
    <property type="term" value="F:antiporter activity"/>
    <property type="evidence" value="ECO:0007669"/>
    <property type="project" value="UniProtKB-KW"/>
</dbReference>
<feature type="transmembrane region" description="Helical" evidence="9">
    <location>
        <begin position="254"/>
        <end position="275"/>
    </location>
</feature>
<name>A0A0R1SQ50_9LACO</name>
<dbReference type="InterPro" id="IPR018461">
    <property type="entry name" value="Na/H_Antiport_NhaC-like_C"/>
</dbReference>
<evidence type="ECO:0000256" key="4">
    <source>
        <dbReference type="ARBA" id="ARBA00022475"/>
    </source>
</evidence>
<feature type="transmembrane region" description="Helical" evidence="9">
    <location>
        <begin position="170"/>
        <end position="189"/>
    </location>
</feature>
<evidence type="ECO:0000256" key="2">
    <source>
        <dbReference type="ARBA" id="ARBA00022448"/>
    </source>
</evidence>
<accession>A0A0R1SQ50</accession>
<dbReference type="Proteomes" id="UP000051647">
    <property type="component" value="Unassembled WGS sequence"/>
</dbReference>
<feature type="transmembrane region" description="Helical" evidence="9">
    <location>
        <begin position="379"/>
        <end position="401"/>
    </location>
</feature>
<keyword evidence="4" id="KW-1003">Cell membrane</keyword>
<dbReference type="EMBL" id="AZFA01000007">
    <property type="protein sequence ID" value="KRL67243.1"/>
    <property type="molecule type" value="Genomic_DNA"/>
</dbReference>
<gene>
    <name evidence="11" type="ORF">FC27_GL002091</name>
</gene>
<organism evidence="11 12">
    <name type="scientific">Companilactobacillus versmoldensis DSM 14857 = KCTC 3814</name>
    <dbReference type="NCBI Taxonomy" id="1423815"/>
    <lineage>
        <taxon>Bacteria</taxon>
        <taxon>Bacillati</taxon>
        <taxon>Bacillota</taxon>
        <taxon>Bacilli</taxon>
        <taxon>Lactobacillales</taxon>
        <taxon>Lactobacillaceae</taxon>
        <taxon>Companilactobacillus</taxon>
    </lineage>
</organism>
<protein>
    <submittedName>
        <fullName evidence="11">Na+ H+ antiporter family protein</fullName>
    </submittedName>
</protein>
<feature type="transmembrane region" description="Helical" evidence="9">
    <location>
        <begin position="347"/>
        <end position="367"/>
    </location>
</feature>
<feature type="transmembrane region" description="Helical" evidence="9">
    <location>
        <begin position="87"/>
        <end position="118"/>
    </location>
</feature>
<feature type="transmembrane region" description="Helical" evidence="9">
    <location>
        <begin position="50"/>
        <end position="67"/>
    </location>
</feature>
<dbReference type="Pfam" id="PF03553">
    <property type="entry name" value="Na_H_antiporter"/>
    <property type="match status" value="2"/>
</dbReference>
<reference evidence="11 12" key="1">
    <citation type="journal article" date="2015" name="Genome Announc.">
        <title>Expanding the biotechnology potential of lactobacilli through comparative genomics of 213 strains and associated genera.</title>
        <authorList>
            <person name="Sun Z."/>
            <person name="Harris H.M."/>
            <person name="McCann A."/>
            <person name="Guo C."/>
            <person name="Argimon S."/>
            <person name="Zhang W."/>
            <person name="Yang X."/>
            <person name="Jeffery I.B."/>
            <person name="Cooney J.C."/>
            <person name="Kagawa T.F."/>
            <person name="Liu W."/>
            <person name="Song Y."/>
            <person name="Salvetti E."/>
            <person name="Wrobel A."/>
            <person name="Rasinkangas P."/>
            <person name="Parkhill J."/>
            <person name="Rea M.C."/>
            <person name="O'Sullivan O."/>
            <person name="Ritari J."/>
            <person name="Douillard F.P."/>
            <person name="Paul Ross R."/>
            <person name="Yang R."/>
            <person name="Briner A.E."/>
            <person name="Felis G.E."/>
            <person name="de Vos W.M."/>
            <person name="Barrangou R."/>
            <person name="Klaenhammer T.R."/>
            <person name="Caufield P.W."/>
            <person name="Cui Y."/>
            <person name="Zhang H."/>
            <person name="O'Toole P.W."/>
        </authorList>
    </citation>
    <scope>NUCLEOTIDE SEQUENCE [LARGE SCALE GENOMIC DNA]</scope>
    <source>
        <strain evidence="11 12">DSM 14857</strain>
    </source>
</reference>
<proteinExistence type="inferred from homology"/>
<dbReference type="InterPro" id="IPR052180">
    <property type="entry name" value="NhaC_Na-H+_Antiporter"/>
</dbReference>
<feature type="transmembrane region" description="Helical" evidence="9">
    <location>
        <begin position="209"/>
        <end position="242"/>
    </location>
</feature>
<evidence type="ECO:0000256" key="3">
    <source>
        <dbReference type="ARBA" id="ARBA00022449"/>
    </source>
</evidence>
<dbReference type="PANTHER" id="PTHR33451:SF4">
    <property type="entry name" value="NA+_H+ ANTIPORTER"/>
    <property type="match status" value="1"/>
</dbReference>
<evidence type="ECO:0000313" key="11">
    <source>
        <dbReference type="EMBL" id="KRL67243.1"/>
    </source>
</evidence>
<evidence type="ECO:0000256" key="9">
    <source>
        <dbReference type="SAM" id="Phobius"/>
    </source>
</evidence>
<comment type="caution">
    <text evidence="11">The sequence shown here is derived from an EMBL/GenBank/DDBJ whole genome shotgun (WGS) entry which is preliminary data.</text>
</comment>
<sequence>MTVIGNKKGFYAMPASISVIVGIIFAFIIYKGSIDDKFNSLIKGCGDNNIIIMCLIFLLAGAFGSVTEKIGGVDSTVNLGLRLIPSSFIVPGMFLIACFVCLAIGTSMGTIATIGPICITLAAKTGISPALLLGALLGGAMFGNNMSIIADTGIAITRILDVPIKEKFKVNIRTTGLAVIGTVILYFIFGNTGSTTLTDVGGYNLIKILPYIAVLVISLLGVNVFVVLTMGIILAGGIGIFYGDFNVLGFTSSIQSGFLNMFDVLIFSLLIGGLANMVKESGGIEWINLKLRKIIVGQKSAQFVSMLLPGTVDAALANDTVTCVVTGPIVKDISDDYKIDRKKSASLMHTTVCVLQSILPYGAQILLATSLTSGKVSPIAIMPYLWYGFLALGFAIISIFIPSRKRSKNTVNEKTLTKNVENKLQTTLE</sequence>
<evidence type="ECO:0000256" key="6">
    <source>
        <dbReference type="ARBA" id="ARBA00022989"/>
    </source>
</evidence>
<feature type="domain" description="Na+/H+ antiporter NhaC-like C-terminal" evidence="10">
    <location>
        <begin position="208"/>
        <end position="399"/>
    </location>
</feature>
<keyword evidence="7 9" id="KW-0472">Membrane</keyword>
<comment type="similarity">
    <text evidence="8">Belongs to the NhaC Na(+)/H(+) (TC 2.A.35) antiporter family.</text>
</comment>
<feature type="transmembrane region" description="Helical" evidence="9">
    <location>
        <begin position="12"/>
        <end position="30"/>
    </location>
</feature>
<evidence type="ECO:0000256" key="8">
    <source>
        <dbReference type="ARBA" id="ARBA00038435"/>
    </source>
</evidence>
<evidence type="ECO:0000256" key="1">
    <source>
        <dbReference type="ARBA" id="ARBA00004651"/>
    </source>
</evidence>
<dbReference type="PANTHER" id="PTHR33451">
    <property type="entry name" value="MALATE-2H(+)/NA(+)-LACTATE ANTIPORTER"/>
    <property type="match status" value="1"/>
</dbReference>
<comment type="subcellular location">
    <subcellularLocation>
        <location evidence="1">Cell membrane</location>
        <topology evidence="1">Multi-pass membrane protein</topology>
    </subcellularLocation>
</comment>
<dbReference type="eggNOG" id="COG1757">
    <property type="taxonomic scope" value="Bacteria"/>
</dbReference>
<keyword evidence="2" id="KW-0813">Transport</keyword>
<dbReference type="AlphaFoldDB" id="A0A0R1SQ50"/>
<evidence type="ECO:0000313" key="12">
    <source>
        <dbReference type="Proteomes" id="UP000051647"/>
    </source>
</evidence>